<dbReference type="AlphaFoldDB" id="A0A2D1R112"/>
<evidence type="ECO:0000313" key="3">
    <source>
        <dbReference type="Proteomes" id="UP000037029"/>
    </source>
</evidence>
<dbReference type="InterPro" id="IPR002711">
    <property type="entry name" value="HNH"/>
</dbReference>
<feature type="domain" description="HNH nuclease" evidence="1">
    <location>
        <begin position="38"/>
        <end position="91"/>
    </location>
</feature>
<dbReference type="GO" id="GO:0003676">
    <property type="term" value="F:nucleic acid binding"/>
    <property type="evidence" value="ECO:0007669"/>
    <property type="project" value="InterPro"/>
</dbReference>
<dbReference type="GO" id="GO:0004519">
    <property type="term" value="F:endonuclease activity"/>
    <property type="evidence" value="ECO:0007669"/>
    <property type="project" value="InterPro"/>
</dbReference>
<organism evidence="2 3">
    <name type="scientific">Sphingobium yanoikuyae</name>
    <name type="common">Sphingomonas yanoikuyae</name>
    <dbReference type="NCBI Taxonomy" id="13690"/>
    <lineage>
        <taxon>Bacteria</taxon>
        <taxon>Pseudomonadati</taxon>
        <taxon>Pseudomonadota</taxon>
        <taxon>Alphaproteobacteria</taxon>
        <taxon>Sphingomonadales</taxon>
        <taxon>Sphingomonadaceae</taxon>
        <taxon>Sphingobium</taxon>
    </lineage>
</organism>
<dbReference type="GO" id="GO:0008270">
    <property type="term" value="F:zinc ion binding"/>
    <property type="evidence" value="ECO:0007669"/>
    <property type="project" value="InterPro"/>
</dbReference>
<reference evidence="2 3" key="1">
    <citation type="submission" date="2017-04" db="EMBL/GenBank/DDBJ databases">
        <title>Characterization, genome and methylation analysis of a phthalic acid esters degrading strain Sphingobium yanoikuyae SHJ.</title>
        <authorList>
            <person name="Feng L."/>
        </authorList>
    </citation>
    <scope>NUCLEOTIDE SEQUENCE [LARGE SCALE GENOMIC DNA]</scope>
    <source>
        <strain evidence="2 3">SHJ</strain>
    </source>
</reference>
<proteinExistence type="predicted"/>
<protein>
    <recommendedName>
        <fullName evidence="1">HNH nuclease domain-containing protein</fullName>
    </recommendedName>
</protein>
<dbReference type="EMBL" id="CP020925">
    <property type="protein sequence ID" value="ATP18557.1"/>
    <property type="molecule type" value="Genomic_DNA"/>
</dbReference>
<dbReference type="InterPro" id="IPR003615">
    <property type="entry name" value="HNH_nuc"/>
</dbReference>
<dbReference type="Gene3D" id="1.10.30.50">
    <property type="match status" value="1"/>
</dbReference>
<dbReference type="SMART" id="SM00507">
    <property type="entry name" value="HNHc"/>
    <property type="match status" value="1"/>
</dbReference>
<gene>
    <name evidence="2" type="ORF">BV87_09245</name>
</gene>
<sequence length="125" mass="13857">MRCPTRMPDVPRVLGQRPRKQSIGGSAILRDHSRAYRRLCASILDSEPLCRYCRAEGRISPATLIDHIVALSLGGSNDRSNLAPACVDCNAAKAVVEQRFVARGYDVRDVMFEPELAGWIRMGMV</sequence>
<dbReference type="CDD" id="cd00085">
    <property type="entry name" value="HNHc"/>
    <property type="match status" value="1"/>
</dbReference>
<dbReference type="Proteomes" id="UP000037029">
    <property type="component" value="Chromosome"/>
</dbReference>
<dbReference type="Pfam" id="PF01844">
    <property type="entry name" value="HNH"/>
    <property type="match status" value="1"/>
</dbReference>
<evidence type="ECO:0000259" key="1">
    <source>
        <dbReference type="SMART" id="SM00507"/>
    </source>
</evidence>
<accession>A0A2D1R112</accession>
<name>A0A2D1R112_SPHYA</name>
<evidence type="ECO:0000313" key="2">
    <source>
        <dbReference type="EMBL" id="ATP18557.1"/>
    </source>
</evidence>